<keyword evidence="4" id="KW-0663">Pyridoxal phosphate</keyword>
<name>A0A1C0AME3_9ACTN</name>
<keyword evidence="3" id="KW-0597">Phosphoprotein</keyword>
<comment type="caution">
    <text evidence="8">The sequence shown here is derived from an EMBL/GenBank/DDBJ whole genome shotgun (WGS) entry which is preliminary data.</text>
</comment>
<dbReference type="SUPFAM" id="SSF49879">
    <property type="entry name" value="SMAD/FHA domain"/>
    <property type="match status" value="1"/>
</dbReference>
<keyword evidence="9" id="KW-1185">Reference proteome</keyword>
<protein>
    <recommendedName>
        <fullName evidence="2">cysteine-S-conjugate beta-lyase</fullName>
        <ecNumber evidence="2">4.4.1.13</ecNumber>
    </recommendedName>
</protein>
<evidence type="ECO:0000256" key="7">
    <source>
        <dbReference type="SAM" id="MobiDB-lite"/>
    </source>
</evidence>
<keyword evidence="5" id="KW-0456">Lyase</keyword>
<accession>A0A1C0AME3</accession>
<dbReference type="CDD" id="cd00060">
    <property type="entry name" value="FHA"/>
    <property type="match status" value="1"/>
</dbReference>
<dbReference type="SUPFAM" id="SSF53383">
    <property type="entry name" value="PLP-dependent transferases"/>
    <property type="match status" value="1"/>
</dbReference>
<dbReference type="Gene3D" id="3.40.640.10">
    <property type="entry name" value="Type I PLP-dependent aspartate aminotransferase-like (Major domain)"/>
    <property type="match status" value="1"/>
</dbReference>
<dbReference type="EC" id="4.4.1.13" evidence="2"/>
<comment type="cofactor">
    <cofactor evidence="1">
        <name>pyridoxal 5'-phosphate</name>
        <dbReference type="ChEBI" id="CHEBI:597326"/>
    </cofactor>
</comment>
<dbReference type="Gene3D" id="2.60.200.20">
    <property type="match status" value="1"/>
</dbReference>
<reference evidence="9" key="1">
    <citation type="submission" date="2016-07" db="EMBL/GenBank/DDBJ databases">
        <authorList>
            <person name="Florea S."/>
            <person name="Webb J.S."/>
            <person name="Jaromczyk J."/>
            <person name="Schardl C.L."/>
        </authorList>
    </citation>
    <scope>NUCLEOTIDE SEQUENCE [LARGE SCALE GENOMIC DNA]</scope>
    <source>
        <strain evidence="9">IPBSL-7</strain>
    </source>
</reference>
<evidence type="ECO:0000313" key="9">
    <source>
        <dbReference type="Proteomes" id="UP000093501"/>
    </source>
</evidence>
<evidence type="ECO:0000313" key="8">
    <source>
        <dbReference type="EMBL" id="OCL33929.1"/>
    </source>
</evidence>
<dbReference type="EMBL" id="MBQD01000021">
    <property type="protein sequence ID" value="OCL33929.1"/>
    <property type="molecule type" value="Genomic_DNA"/>
</dbReference>
<dbReference type="AlphaFoldDB" id="A0A1C0AME3"/>
<proteinExistence type="inferred from homology"/>
<organism evidence="8 9">
    <name type="scientific">Tessaracoccus lapidicaptus</name>
    <dbReference type="NCBI Taxonomy" id="1427523"/>
    <lineage>
        <taxon>Bacteria</taxon>
        <taxon>Bacillati</taxon>
        <taxon>Actinomycetota</taxon>
        <taxon>Actinomycetes</taxon>
        <taxon>Propionibacteriales</taxon>
        <taxon>Propionibacteriaceae</taxon>
        <taxon>Tessaracoccus</taxon>
    </lineage>
</organism>
<dbReference type="InterPro" id="IPR015424">
    <property type="entry name" value="PyrdxlP-dep_Trfase"/>
</dbReference>
<comment type="similarity">
    <text evidence="6">Belongs to the class-II pyridoxal-phosphate-dependent aminotransferase family. MalY/PatB cystathionine beta-lyase subfamily.</text>
</comment>
<feature type="region of interest" description="Disordered" evidence="7">
    <location>
        <begin position="379"/>
        <end position="407"/>
    </location>
</feature>
<dbReference type="GO" id="GO:0030170">
    <property type="term" value="F:pyridoxal phosphate binding"/>
    <property type="evidence" value="ECO:0007669"/>
    <property type="project" value="InterPro"/>
</dbReference>
<dbReference type="Gene3D" id="3.90.1150.10">
    <property type="entry name" value="Aspartate Aminotransferase, domain 1"/>
    <property type="match status" value="1"/>
</dbReference>
<dbReference type="InterPro" id="IPR008984">
    <property type="entry name" value="SMAD_FHA_dom_sf"/>
</dbReference>
<dbReference type="InterPro" id="IPR051798">
    <property type="entry name" value="Class-II_PLP-Dep_Aminotrans"/>
</dbReference>
<dbReference type="InterPro" id="IPR015422">
    <property type="entry name" value="PyrdxlP-dep_Trfase_small"/>
</dbReference>
<dbReference type="RefSeq" id="WP_068751686.1">
    <property type="nucleotide sequence ID" value="NZ_LR214441.1"/>
</dbReference>
<evidence type="ECO:0000256" key="2">
    <source>
        <dbReference type="ARBA" id="ARBA00012224"/>
    </source>
</evidence>
<dbReference type="Proteomes" id="UP000093501">
    <property type="component" value="Unassembled WGS sequence"/>
</dbReference>
<dbReference type="PROSITE" id="PS50006">
    <property type="entry name" value="FHA_DOMAIN"/>
    <property type="match status" value="1"/>
</dbReference>
<dbReference type="PANTHER" id="PTHR43525:SF2">
    <property type="entry name" value="CYSTATHIONINE BETA-LYASE-RELATED"/>
    <property type="match status" value="1"/>
</dbReference>
<evidence type="ECO:0000256" key="4">
    <source>
        <dbReference type="ARBA" id="ARBA00022898"/>
    </source>
</evidence>
<feature type="compositionally biased region" description="Pro residues" evidence="7">
    <location>
        <begin position="397"/>
        <end position="407"/>
    </location>
</feature>
<dbReference type="PANTHER" id="PTHR43525">
    <property type="entry name" value="PROTEIN MALY"/>
    <property type="match status" value="1"/>
</dbReference>
<dbReference type="GO" id="GO:0047804">
    <property type="term" value="F:cysteine-S-conjugate beta-lyase activity"/>
    <property type="evidence" value="ECO:0007669"/>
    <property type="project" value="UniProtKB-EC"/>
</dbReference>
<sequence length="546" mass="58407">MAIFDVPLGDLRRRGTIKWRRWEPDVLPLFVAEMDAHLAPPIREALERALADGDTGYPELPAYQEAFAAYAEWQWGWRVGVADQKLATDVVTGMREAVLGLSEPGDGVVINSPVYPPFRHVVTTTGRRIVDVPLVDDRLDLPGLEEAFATERPAVYLLCSPHNPNGTIHTAEELAAVARLAERHGVVVVSDEIHAPLAGAAHVPYLTVPGAGNALVVTSASKSWNLAALKAGLVIGDAALLERLNPMMPDGASYFGVLAHATALNDARDWVGEASAEVAANKEFFAAELARLIPELHYEPSQGTYLAWLDCGPLGLDEPGRHFHQVGRVRFNLGREFSPATTGFVRVNLATSREIIAEAVERMAASLQEVRAAGRPAALQVPAEEDSDAEPTRVVEPGPPTAPMPVVPAEPVTAPMRAVEDPGPATARMAPPALAGLHTNSGEFVNVVTAVVVGREPRATAGYERAHVLRVSSPHLDISRNHVAVEVHKGDVIVRDLHSVNGTVVVPPNGSPFTLRDGASAQVEVGTILDIGEGVSLRIEPPRETP</sequence>
<dbReference type="Pfam" id="PF00498">
    <property type="entry name" value="FHA"/>
    <property type="match status" value="1"/>
</dbReference>
<evidence type="ECO:0000256" key="6">
    <source>
        <dbReference type="ARBA" id="ARBA00037974"/>
    </source>
</evidence>
<dbReference type="InterPro" id="IPR000253">
    <property type="entry name" value="FHA_dom"/>
</dbReference>
<dbReference type="InterPro" id="IPR015421">
    <property type="entry name" value="PyrdxlP-dep_Trfase_major"/>
</dbReference>
<dbReference type="Pfam" id="PF00155">
    <property type="entry name" value="Aminotran_1_2"/>
    <property type="match status" value="1"/>
</dbReference>
<gene>
    <name evidence="8" type="ORF">BCR15_04675</name>
</gene>
<dbReference type="InterPro" id="IPR004839">
    <property type="entry name" value="Aminotransferase_I/II_large"/>
</dbReference>
<evidence type="ECO:0000256" key="1">
    <source>
        <dbReference type="ARBA" id="ARBA00001933"/>
    </source>
</evidence>
<evidence type="ECO:0000256" key="3">
    <source>
        <dbReference type="ARBA" id="ARBA00022553"/>
    </source>
</evidence>
<dbReference type="CDD" id="cd00609">
    <property type="entry name" value="AAT_like"/>
    <property type="match status" value="1"/>
</dbReference>
<evidence type="ECO:0000256" key="5">
    <source>
        <dbReference type="ARBA" id="ARBA00023239"/>
    </source>
</evidence>